<dbReference type="RefSeq" id="WP_137277602.1">
    <property type="nucleotide sequence ID" value="NZ_QKNX01000009.1"/>
</dbReference>
<accession>A0A4U5J7U4</accession>
<evidence type="ECO:0000259" key="3">
    <source>
        <dbReference type="Pfam" id="PF00857"/>
    </source>
</evidence>
<evidence type="ECO:0000256" key="2">
    <source>
        <dbReference type="SAM" id="MobiDB-lite"/>
    </source>
</evidence>
<feature type="domain" description="Isochorismatase-like" evidence="3">
    <location>
        <begin position="42"/>
        <end position="220"/>
    </location>
</feature>
<dbReference type="AlphaFoldDB" id="A0A4U5J7U4"/>
<feature type="compositionally biased region" description="Basic and acidic residues" evidence="2">
    <location>
        <begin position="106"/>
        <end position="116"/>
    </location>
</feature>
<gene>
    <name evidence="4" type="ORF">DM868_14755</name>
</gene>
<dbReference type="Pfam" id="PF00857">
    <property type="entry name" value="Isochorismatase"/>
    <property type="match status" value="1"/>
</dbReference>
<dbReference type="PANTHER" id="PTHR43540">
    <property type="entry name" value="PEROXYUREIDOACRYLATE/UREIDOACRYLATE AMIDOHYDROLASE-RELATED"/>
    <property type="match status" value="1"/>
</dbReference>
<evidence type="ECO:0000313" key="5">
    <source>
        <dbReference type="Proteomes" id="UP000308037"/>
    </source>
</evidence>
<dbReference type="InterPro" id="IPR000868">
    <property type="entry name" value="Isochorismatase-like_dom"/>
</dbReference>
<sequence>MGKSIKELKEENYVPDIIPDSDLEYFKTNGQSRKIGWGDTPAVLVVDMTLAFTEERPEVGDPCVEANEKLLNKARETGVPVFYVTPSGPDVFPDDYHGTTKTSSGENDRSPEEQAKWDEKIDKIAPELEPEEDEVVLQKPRASSFFDMHMANMLHYYGIDTLIVTGMTTSGCVRGTVVDAQSSNFRTIVPPECVGDRSCISHELSLFDMSMKYADVTPVDEVMEKFEDYTDTTVPIAGDD</sequence>
<dbReference type="EMBL" id="QKNX01000009">
    <property type="protein sequence ID" value="TKR24485.1"/>
    <property type="molecule type" value="Genomic_DNA"/>
</dbReference>
<dbReference type="SUPFAM" id="SSF52499">
    <property type="entry name" value="Isochorismatase-like hydrolases"/>
    <property type="match status" value="1"/>
</dbReference>
<reference evidence="4 5" key="1">
    <citation type="submission" date="2019-04" db="EMBL/GenBank/DDBJ databases">
        <title>Natronomonas sp. F20-122 a newhaloarchaeon isolated from a saline saltern of Isla Bacuta, Huelva, Spain.</title>
        <authorList>
            <person name="Duran-Viseras A."/>
            <person name="Sanchez-Porro C."/>
            <person name="Ventosa A."/>
        </authorList>
    </citation>
    <scope>NUCLEOTIDE SEQUENCE [LARGE SCALE GENOMIC DNA]</scope>
    <source>
        <strain evidence="4 5">F20-122</strain>
    </source>
</reference>
<proteinExistence type="predicted"/>
<comment type="caution">
    <text evidence="4">The sequence shown here is derived from an EMBL/GenBank/DDBJ whole genome shotgun (WGS) entry which is preliminary data.</text>
</comment>
<dbReference type="Gene3D" id="3.40.50.850">
    <property type="entry name" value="Isochorismatase-like"/>
    <property type="match status" value="1"/>
</dbReference>
<feature type="region of interest" description="Disordered" evidence="2">
    <location>
        <begin position="90"/>
        <end position="116"/>
    </location>
</feature>
<evidence type="ECO:0000256" key="1">
    <source>
        <dbReference type="ARBA" id="ARBA00022801"/>
    </source>
</evidence>
<evidence type="ECO:0000313" key="4">
    <source>
        <dbReference type="EMBL" id="TKR24485.1"/>
    </source>
</evidence>
<dbReference type="InterPro" id="IPR036380">
    <property type="entry name" value="Isochorismatase-like_sf"/>
</dbReference>
<keyword evidence="5" id="KW-1185">Reference proteome</keyword>
<dbReference type="OrthoDB" id="9194at2157"/>
<protein>
    <submittedName>
        <fullName evidence="4">Isochorismatase family protein</fullName>
    </submittedName>
</protein>
<keyword evidence="1" id="KW-0378">Hydrolase</keyword>
<dbReference type="Proteomes" id="UP000308037">
    <property type="component" value="Unassembled WGS sequence"/>
</dbReference>
<dbReference type="GO" id="GO:0016787">
    <property type="term" value="F:hydrolase activity"/>
    <property type="evidence" value="ECO:0007669"/>
    <property type="project" value="UniProtKB-KW"/>
</dbReference>
<name>A0A4U5J7U4_9EURY</name>
<dbReference type="InterPro" id="IPR050272">
    <property type="entry name" value="Isochorismatase-like_hydrls"/>
</dbReference>
<organism evidence="4 5">
    <name type="scientific">Natronomonas salsuginis</name>
    <dbReference type="NCBI Taxonomy" id="2217661"/>
    <lineage>
        <taxon>Archaea</taxon>
        <taxon>Methanobacteriati</taxon>
        <taxon>Methanobacteriota</taxon>
        <taxon>Stenosarchaea group</taxon>
        <taxon>Halobacteria</taxon>
        <taxon>Halobacteriales</taxon>
        <taxon>Natronomonadaceae</taxon>
        <taxon>Natronomonas</taxon>
    </lineage>
</organism>
<dbReference type="PANTHER" id="PTHR43540:SF1">
    <property type="entry name" value="ISOCHORISMATASE HYDROLASE"/>
    <property type="match status" value="1"/>
</dbReference>